<organism evidence="4 5">
    <name type="scientific">Fulvitalea axinellae</name>
    <dbReference type="NCBI Taxonomy" id="1182444"/>
    <lineage>
        <taxon>Bacteria</taxon>
        <taxon>Pseudomonadati</taxon>
        <taxon>Bacteroidota</taxon>
        <taxon>Cytophagia</taxon>
        <taxon>Cytophagales</taxon>
        <taxon>Persicobacteraceae</taxon>
        <taxon>Fulvitalea</taxon>
    </lineage>
</organism>
<keyword evidence="4" id="KW-0614">Plasmid</keyword>
<dbReference type="Pfam" id="PF13414">
    <property type="entry name" value="TPR_11"/>
    <property type="match status" value="1"/>
</dbReference>
<geneLocation type="plasmid" evidence="4 5">
    <name>pFA10</name>
</geneLocation>
<accession>A0AAU9CVE8</accession>
<dbReference type="AlphaFoldDB" id="A0AAU9CVE8"/>
<dbReference type="PANTHER" id="PTHR44858:SF1">
    <property type="entry name" value="UDP-N-ACETYLGLUCOSAMINE--PEPTIDE N-ACETYLGLUCOSAMINYLTRANSFERASE SPINDLY-RELATED"/>
    <property type="match status" value="1"/>
</dbReference>
<name>A0AAU9CVE8_9BACT</name>
<keyword evidence="2 3" id="KW-0802">TPR repeat</keyword>
<dbReference type="PROSITE" id="PS50005">
    <property type="entry name" value="TPR"/>
    <property type="match status" value="3"/>
</dbReference>
<dbReference type="InterPro" id="IPR050498">
    <property type="entry name" value="Ycf3"/>
</dbReference>
<dbReference type="Gene3D" id="1.25.40.10">
    <property type="entry name" value="Tetratricopeptide repeat domain"/>
    <property type="match status" value="5"/>
</dbReference>
<evidence type="ECO:0000313" key="5">
    <source>
        <dbReference type="Proteomes" id="UP001348817"/>
    </source>
</evidence>
<dbReference type="InterPro" id="IPR019734">
    <property type="entry name" value="TPR_rpt"/>
</dbReference>
<dbReference type="Pfam" id="PF13432">
    <property type="entry name" value="TPR_16"/>
    <property type="match status" value="2"/>
</dbReference>
<proteinExistence type="predicted"/>
<dbReference type="KEGG" id="fax:FUAX_54570"/>
<dbReference type="Proteomes" id="UP001348817">
    <property type="component" value="Plasmid pFA10"/>
</dbReference>
<keyword evidence="1" id="KW-0677">Repeat</keyword>
<evidence type="ECO:0000256" key="1">
    <source>
        <dbReference type="ARBA" id="ARBA00022737"/>
    </source>
</evidence>
<evidence type="ECO:0000256" key="2">
    <source>
        <dbReference type="ARBA" id="ARBA00022803"/>
    </source>
</evidence>
<feature type="repeat" description="TPR" evidence="3">
    <location>
        <begin position="266"/>
        <end position="299"/>
    </location>
</feature>
<reference evidence="4 5" key="1">
    <citation type="submission" date="2021-12" db="EMBL/GenBank/DDBJ databases">
        <title>Genome sequencing of bacteria with rrn-lacking chromosome and rrn-plasmid.</title>
        <authorList>
            <person name="Anda M."/>
            <person name="Iwasaki W."/>
        </authorList>
    </citation>
    <scope>NUCLEOTIDE SEQUENCE [LARGE SCALE GENOMIC DNA]</scope>
    <source>
        <strain evidence="4 5">DSM 100852</strain>
        <plasmid evidence="4 5">pFA10</plasmid>
    </source>
</reference>
<dbReference type="InterPro" id="IPR011990">
    <property type="entry name" value="TPR-like_helical_dom_sf"/>
</dbReference>
<dbReference type="PANTHER" id="PTHR44858">
    <property type="entry name" value="TETRATRICOPEPTIDE REPEAT PROTEIN 6"/>
    <property type="match status" value="1"/>
</dbReference>
<feature type="repeat" description="TPR" evidence="3">
    <location>
        <begin position="421"/>
        <end position="454"/>
    </location>
</feature>
<dbReference type="EMBL" id="AP025324">
    <property type="protein sequence ID" value="BDD13025.1"/>
    <property type="molecule type" value="Genomic_DNA"/>
</dbReference>
<dbReference type="SMART" id="SM00028">
    <property type="entry name" value="TPR"/>
    <property type="match status" value="9"/>
</dbReference>
<evidence type="ECO:0000256" key="3">
    <source>
        <dbReference type="PROSITE-ProRule" id="PRU00339"/>
    </source>
</evidence>
<evidence type="ECO:0000313" key="4">
    <source>
        <dbReference type="EMBL" id="BDD13025.1"/>
    </source>
</evidence>
<protein>
    <recommendedName>
        <fullName evidence="6">Tetratricopeptide repeat protein</fullName>
    </recommendedName>
</protein>
<dbReference type="SUPFAM" id="SSF48452">
    <property type="entry name" value="TPR-like"/>
    <property type="match status" value="3"/>
</dbReference>
<keyword evidence="5" id="KW-1185">Reference proteome</keyword>
<feature type="repeat" description="TPR" evidence="3">
    <location>
        <begin position="603"/>
        <end position="636"/>
    </location>
</feature>
<gene>
    <name evidence="4" type="ORF">FUAX_54570</name>
</gene>
<evidence type="ECO:0008006" key="6">
    <source>
        <dbReference type="Google" id="ProtNLM"/>
    </source>
</evidence>
<sequence>MLTEIIHHISYGFARYHYLVGKEEKGLMTLLNLAVTDPKTKVFEKAKAWISKRARKSGDPMDTICLGFFVSKSGDPVKGRELLEGVLESHPKDGNIHCLFGIYIHMVEKRPEKAVTYFEYALSSDDCIWRKYAYQGLGEYLNGHKKYSEALELMDKALEEKETGEYYRIRAQSKGYMGDFEGALADDILALAKKCSSPRSVYLHEGDMLLALKRFPEAEAKFNRIPDWQFNAHLYVQKARLYYHLGNPILFSKWLDKAFEMPNPTAEAYEVRGIWHRSRGMLTESIEDLDRAIEMDPERPDPYYERGVSQYKANDFARAKTDLETAIRMKGTFPEAQSYLEDTDKALSGDGKAPIRYDNWKEAFKAKDYTTSLRLLDEALTHDPNNEEYYYHRSLCHKALGNYDAAIDNLRKDHFKPNGDDVYFHKLGALLVLAGKYEKAIDAYTEAKRLTPRPRKENIPEILSDRAQAFFRIGKRAEALTDITEAMEDPATKENEEVLSSAINIFLDEGLFELAHEKMPHWARQASIWQGRILIGYRDYDFAIRMLNDRHLHQPTKGQDSAEENQLIKSQIIVLGNLYLSLGQFEKAIRCYGQLATTFSEDPESHILLGEALYGADEYVKASESFRKAIDLGDKTGRGFLGAGRTKTALAKDLERVLDDFDNALSTDAENGDFHYFRSKALQALDKDTESIIALEKSVEVGNFSTETLYQVLNELSERKLNELYTKVVLENVRTLRHTGKVLPWVVRTGDDLSEDGPDNAYETEYLKLLTRVPEPKELTMDGAPEVHPKTMGPVTLRERREKLELFIAQKIANWEKGASPWGIIPVIGKLYISKKLDYCGANRLVAWLFTQVYKGEKDLVALRRLSEGLRRNNIFDLSIRLVRGKPSPKLSQKLLSRISAQERISSAFTLDLVAESIYRKTVRYPDEYGLFRMDVRTFPIYQRLGGLKAPEKETPRYVLRLYTGNEAVRSLRFECTPDTELSPADGRRLLFEYLEDSVRHGFDSDECRVYDWITEGIGDFSCFDKYFKFGEKVKVWENDTAFQLAVLKVMLTGDSNLDWRISEKLYLWADQDYHPSYSEIQKLIGNKIFIYWGVDAKQENPLDHAEYDEETYQTHQN</sequence>